<dbReference type="AlphaFoldDB" id="A0AAD5N4T0"/>
<accession>A0AAD5N4T0</accession>
<keyword evidence="2" id="KW-1185">Reference proteome</keyword>
<reference evidence="1" key="1">
    <citation type="submission" date="2021-06" db="EMBL/GenBank/DDBJ databases">
        <title>Parelaphostrongylus tenuis whole genome reference sequence.</title>
        <authorList>
            <person name="Garwood T.J."/>
            <person name="Larsen P.A."/>
            <person name="Fountain-Jones N.M."/>
            <person name="Garbe J.R."/>
            <person name="Macchietto M.G."/>
            <person name="Kania S.A."/>
            <person name="Gerhold R.W."/>
            <person name="Richards J.E."/>
            <person name="Wolf T.M."/>
        </authorList>
    </citation>
    <scope>NUCLEOTIDE SEQUENCE</scope>
    <source>
        <strain evidence="1">MNPRO001-30</strain>
        <tissue evidence="1">Meninges</tissue>
    </source>
</reference>
<dbReference type="Proteomes" id="UP001196413">
    <property type="component" value="Unassembled WGS sequence"/>
</dbReference>
<sequence length="105" mass="11500">MRDGRVVNEVFIRASLCGSPFDTDVLAAPPLSPTPSHACSINDRVQMPCTCCKKDCWYTIAAAATHELGHIPGEAGEREALATLRLIRDCMVNECIDMCMSQKPF</sequence>
<gene>
    <name evidence="1" type="ORF">KIN20_019383</name>
</gene>
<name>A0AAD5N4T0_PARTN</name>
<proteinExistence type="predicted"/>
<evidence type="ECO:0000313" key="1">
    <source>
        <dbReference type="EMBL" id="KAJ1360421.1"/>
    </source>
</evidence>
<dbReference type="EMBL" id="JAHQIW010003861">
    <property type="protein sequence ID" value="KAJ1360421.1"/>
    <property type="molecule type" value="Genomic_DNA"/>
</dbReference>
<protein>
    <submittedName>
        <fullName evidence="1">Uncharacterized protein</fullName>
    </submittedName>
</protein>
<organism evidence="1 2">
    <name type="scientific">Parelaphostrongylus tenuis</name>
    <name type="common">Meningeal worm</name>
    <dbReference type="NCBI Taxonomy" id="148309"/>
    <lineage>
        <taxon>Eukaryota</taxon>
        <taxon>Metazoa</taxon>
        <taxon>Ecdysozoa</taxon>
        <taxon>Nematoda</taxon>
        <taxon>Chromadorea</taxon>
        <taxon>Rhabditida</taxon>
        <taxon>Rhabditina</taxon>
        <taxon>Rhabditomorpha</taxon>
        <taxon>Strongyloidea</taxon>
        <taxon>Metastrongylidae</taxon>
        <taxon>Parelaphostrongylus</taxon>
    </lineage>
</organism>
<evidence type="ECO:0000313" key="2">
    <source>
        <dbReference type="Proteomes" id="UP001196413"/>
    </source>
</evidence>
<comment type="caution">
    <text evidence="1">The sequence shown here is derived from an EMBL/GenBank/DDBJ whole genome shotgun (WGS) entry which is preliminary data.</text>
</comment>